<feature type="transmembrane region" description="Helical" evidence="6">
    <location>
        <begin position="124"/>
        <end position="143"/>
    </location>
</feature>
<dbReference type="InterPro" id="IPR006634">
    <property type="entry name" value="TLC-dom"/>
</dbReference>
<evidence type="ECO:0000259" key="7">
    <source>
        <dbReference type="PROSITE" id="PS50922"/>
    </source>
</evidence>
<evidence type="ECO:0000256" key="4">
    <source>
        <dbReference type="ARBA" id="ARBA00023136"/>
    </source>
</evidence>
<feature type="domain" description="TLC" evidence="7">
    <location>
        <begin position="81"/>
        <end position="293"/>
    </location>
</feature>
<dbReference type="PROSITE" id="PS50922">
    <property type="entry name" value="TLC"/>
    <property type="match status" value="1"/>
</dbReference>
<dbReference type="AlphaFoldDB" id="A0A1W0WRZ0"/>
<reference evidence="9" key="1">
    <citation type="submission" date="2017-01" db="EMBL/GenBank/DDBJ databases">
        <title>Comparative genomics of anhydrobiosis in the tardigrade Hypsibius dujardini.</title>
        <authorList>
            <person name="Yoshida Y."/>
            <person name="Koutsovoulos G."/>
            <person name="Laetsch D."/>
            <person name="Stevens L."/>
            <person name="Kumar S."/>
            <person name="Horikawa D."/>
            <person name="Ishino K."/>
            <person name="Komine S."/>
            <person name="Tomita M."/>
            <person name="Blaxter M."/>
            <person name="Arakawa K."/>
        </authorList>
    </citation>
    <scope>NUCLEOTIDE SEQUENCE [LARGE SCALE GENOMIC DNA]</scope>
    <source>
        <strain evidence="9">Z151</strain>
    </source>
</reference>
<dbReference type="PANTHER" id="PTHR13439:SF66">
    <property type="entry name" value="BCDNA.GH12326"/>
    <property type="match status" value="1"/>
</dbReference>
<dbReference type="PANTHER" id="PTHR13439">
    <property type="entry name" value="CT120 PROTEIN"/>
    <property type="match status" value="1"/>
</dbReference>
<keyword evidence="9" id="KW-1185">Reference proteome</keyword>
<evidence type="ECO:0000256" key="3">
    <source>
        <dbReference type="ARBA" id="ARBA00022989"/>
    </source>
</evidence>
<feature type="transmembrane region" description="Helical" evidence="6">
    <location>
        <begin position="189"/>
        <end position="209"/>
    </location>
</feature>
<sequence>MDLDIEPSSEAFFHETAVLFPVEIVSSFTDAEVPATTVNLLRPPLTASLKVIIWSFFGFWTIFLAYCLICHMAKITTRSRGFVMNLCQILVSQTHAVIAGVVGVKIVLGTWSDVIFARSPLTNWYVMVFVGYLLYDMIVMMLTDYRKADGQPSFMQICRGQFSIYFHHAFFCILGPPMALFLRDGKADNIIGCFLTMEIPVVFLHLHHVFSMFGKAGTRLYMVNGAVTLLTYFIFRIMIFPWMFYRLAMRKGVAFLQIHNHISKFCTIGSLAFLAMQVYWFILLIRKAFRVTRTAKAVKQREKIV</sequence>
<evidence type="ECO:0000256" key="2">
    <source>
        <dbReference type="ARBA" id="ARBA00022692"/>
    </source>
</evidence>
<evidence type="ECO:0000313" key="9">
    <source>
        <dbReference type="Proteomes" id="UP000192578"/>
    </source>
</evidence>
<comment type="caution">
    <text evidence="8">The sequence shown here is derived from an EMBL/GenBank/DDBJ whole genome shotgun (WGS) entry which is preliminary data.</text>
</comment>
<feature type="transmembrane region" description="Helical" evidence="6">
    <location>
        <begin position="82"/>
        <end position="104"/>
    </location>
</feature>
<feature type="transmembrane region" description="Helical" evidence="6">
    <location>
        <begin position="51"/>
        <end position="70"/>
    </location>
</feature>
<dbReference type="Proteomes" id="UP000192578">
    <property type="component" value="Unassembled WGS sequence"/>
</dbReference>
<evidence type="ECO:0000256" key="5">
    <source>
        <dbReference type="PROSITE-ProRule" id="PRU00205"/>
    </source>
</evidence>
<comment type="subcellular location">
    <subcellularLocation>
        <location evidence="1">Membrane</location>
        <topology evidence="1">Multi-pass membrane protein</topology>
    </subcellularLocation>
</comment>
<keyword evidence="3 6" id="KW-1133">Transmembrane helix</keyword>
<proteinExistence type="predicted"/>
<keyword evidence="2 5" id="KW-0812">Transmembrane</keyword>
<organism evidence="8 9">
    <name type="scientific">Hypsibius exemplaris</name>
    <name type="common">Freshwater tardigrade</name>
    <dbReference type="NCBI Taxonomy" id="2072580"/>
    <lineage>
        <taxon>Eukaryota</taxon>
        <taxon>Metazoa</taxon>
        <taxon>Ecdysozoa</taxon>
        <taxon>Tardigrada</taxon>
        <taxon>Eutardigrada</taxon>
        <taxon>Parachela</taxon>
        <taxon>Hypsibioidea</taxon>
        <taxon>Hypsibiidae</taxon>
        <taxon>Hypsibius</taxon>
    </lineage>
</organism>
<protein>
    <recommendedName>
        <fullName evidence="7">TLC domain-containing protein</fullName>
    </recommendedName>
</protein>
<dbReference type="GO" id="GO:0016020">
    <property type="term" value="C:membrane"/>
    <property type="evidence" value="ECO:0007669"/>
    <property type="project" value="UniProtKB-SubCell"/>
</dbReference>
<dbReference type="EMBL" id="MTYJ01000054">
    <property type="protein sequence ID" value="OQV17969.1"/>
    <property type="molecule type" value="Genomic_DNA"/>
</dbReference>
<evidence type="ECO:0000256" key="6">
    <source>
        <dbReference type="SAM" id="Phobius"/>
    </source>
</evidence>
<dbReference type="GO" id="GO:0005783">
    <property type="term" value="C:endoplasmic reticulum"/>
    <property type="evidence" value="ECO:0007669"/>
    <property type="project" value="TreeGrafter"/>
</dbReference>
<gene>
    <name evidence="8" type="ORF">BV898_07912</name>
</gene>
<feature type="transmembrane region" description="Helical" evidence="6">
    <location>
        <begin position="164"/>
        <end position="183"/>
    </location>
</feature>
<keyword evidence="4 5" id="KW-0472">Membrane</keyword>
<feature type="transmembrane region" description="Helical" evidence="6">
    <location>
        <begin position="262"/>
        <end position="285"/>
    </location>
</feature>
<dbReference type="GO" id="GO:0055088">
    <property type="term" value="P:lipid homeostasis"/>
    <property type="evidence" value="ECO:0007669"/>
    <property type="project" value="TreeGrafter"/>
</dbReference>
<dbReference type="SMART" id="SM00724">
    <property type="entry name" value="TLC"/>
    <property type="match status" value="1"/>
</dbReference>
<evidence type="ECO:0000313" key="8">
    <source>
        <dbReference type="EMBL" id="OQV17969.1"/>
    </source>
</evidence>
<dbReference type="Pfam" id="PF03798">
    <property type="entry name" value="TRAM_LAG1_CLN8"/>
    <property type="match status" value="1"/>
</dbReference>
<dbReference type="OrthoDB" id="10266980at2759"/>
<accession>A0A1W0WRZ0</accession>
<name>A0A1W0WRZ0_HYPEX</name>
<feature type="transmembrane region" description="Helical" evidence="6">
    <location>
        <begin position="221"/>
        <end position="242"/>
    </location>
</feature>
<evidence type="ECO:0000256" key="1">
    <source>
        <dbReference type="ARBA" id="ARBA00004141"/>
    </source>
</evidence>
<dbReference type="InterPro" id="IPR050846">
    <property type="entry name" value="TLCD"/>
</dbReference>